<proteinExistence type="predicted"/>
<keyword evidence="3" id="KW-1185">Reference proteome</keyword>
<dbReference type="SUPFAM" id="SSF49777">
    <property type="entry name" value="PEBP-like"/>
    <property type="match status" value="1"/>
</dbReference>
<dbReference type="EMBL" id="AZIL01000312">
    <property type="protein sequence ID" value="EWM28405.1"/>
    <property type="molecule type" value="Genomic_DNA"/>
</dbReference>
<sequence>MNFLRPLALTLLMVPSALAAPATPAAASLESLKTAHIIPDVISNFDPTATLRVQYGKQAPLEMGEQILPSEAADPPSVTFMGTNPQKLYTLVMTDPGVLDIKTLRGPQQSAWQWLHWIVVNVPGEKAVPAAGQVLQPYGQPAPPAGNHRYTFILFEQKAEINPAVPKGRDAFDTRAFAIANGLTPIGGFYFLAGPETAQ</sequence>
<name>W7TMT5_9STRA</name>
<comment type="caution">
    <text evidence="2">The sequence shown here is derived from an EMBL/GenBank/DDBJ whole genome shotgun (WGS) entry which is preliminary data.</text>
</comment>
<dbReference type="PANTHER" id="PTHR11362">
    <property type="entry name" value="PHOSPHATIDYLETHANOLAMINE-BINDING PROTEIN"/>
    <property type="match status" value="1"/>
</dbReference>
<dbReference type="Proteomes" id="UP000019335">
    <property type="component" value="Chromosome 4"/>
</dbReference>
<keyword evidence="1" id="KW-0732">Signal</keyword>
<dbReference type="PANTHER" id="PTHR11362:SF82">
    <property type="entry name" value="PHOSPHATIDYLETHANOLAMINE-BINDING PROTEIN 4"/>
    <property type="match status" value="1"/>
</dbReference>
<dbReference type="CDD" id="cd00866">
    <property type="entry name" value="PEBP_euk"/>
    <property type="match status" value="1"/>
</dbReference>
<reference evidence="2 3" key="1">
    <citation type="journal article" date="2014" name="Mol. Plant">
        <title>Chromosome Scale Genome Assembly and Transcriptome Profiling of Nannochloropsis gaditana in Nitrogen Depletion.</title>
        <authorList>
            <person name="Corteggiani Carpinelli E."/>
            <person name="Telatin A."/>
            <person name="Vitulo N."/>
            <person name="Forcato C."/>
            <person name="D'Angelo M."/>
            <person name="Schiavon R."/>
            <person name="Vezzi A."/>
            <person name="Giacometti G.M."/>
            <person name="Morosinotto T."/>
            <person name="Valle G."/>
        </authorList>
    </citation>
    <scope>NUCLEOTIDE SEQUENCE [LARGE SCALE GENOMIC DNA]</scope>
    <source>
        <strain evidence="2 3">B-31</strain>
    </source>
</reference>
<dbReference type="InterPro" id="IPR008914">
    <property type="entry name" value="PEBP"/>
</dbReference>
<dbReference type="Gene3D" id="3.90.280.10">
    <property type="entry name" value="PEBP-like"/>
    <property type="match status" value="1"/>
</dbReference>
<accession>W7TMT5</accession>
<feature type="chain" id="PRO_5004903722" evidence="1">
    <location>
        <begin position="20"/>
        <end position="199"/>
    </location>
</feature>
<dbReference type="InterPro" id="IPR036610">
    <property type="entry name" value="PEBP-like_sf"/>
</dbReference>
<feature type="signal peptide" evidence="1">
    <location>
        <begin position="1"/>
        <end position="19"/>
    </location>
</feature>
<evidence type="ECO:0000313" key="3">
    <source>
        <dbReference type="Proteomes" id="UP000019335"/>
    </source>
</evidence>
<protein>
    <submittedName>
        <fullName evidence="2">Cen</fullName>
    </submittedName>
</protein>
<evidence type="ECO:0000313" key="2">
    <source>
        <dbReference type="EMBL" id="EWM28405.1"/>
    </source>
</evidence>
<organism evidence="2 3">
    <name type="scientific">Nannochloropsis gaditana</name>
    <dbReference type="NCBI Taxonomy" id="72520"/>
    <lineage>
        <taxon>Eukaryota</taxon>
        <taxon>Sar</taxon>
        <taxon>Stramenopiles</taxon>
        <taxon>Ochrophyta</taxon>
        <taxon>Eustigmatophyceae</taxon>
        <taxon>Eustigmatales</taxon>
        <taxon>Monodopsidaceae</taxon>
        <taxon>Nannochloropsis</taxon>
    </lineage>
</organism>
<dbReference type="OrthoDB" id="2506647at2759"/>
<dbReference type="AlphaFoldDB" id="W7TMT5"/>
<dbReference type="Pfam" id="PF01161">
    <property type="entry name" value="PBP"/>
    <property type="match status" value="1"/>
</dbReference>
<dbReference type="InterPro" id="IPR035810">
    <property type="entry name" value="PEBP_euk"/>
</dbReference>
<gene>
    <name evidence="2" type="primary">CEN</name>
    <name evidence="2" type="ORF">Naga_100088g8</name>
</gene>
<evidence type="ECO:0000256" key="1">
    <source>
        <dbReference type="SAM" id="SignalP"/>
    </source>
</evidence>